<keyword evidence="5 8" id="KW-0645">Protease</keyword>
<evidence type="ECO:0000256" key="4">
    <source>
        <dbReference type="ARBA" id="ARBA00022438"/>
    </source>
</evidence>
<dbReference type="InterPro" id="IPR008283">
    <property type="entry name" value="Peptidase_M17_N"/>
</dbReference>
<keyword evidence="6 8" id="KW-0378">Hydrolase</keyword>
<keyword evidence="8" id="KW-0464">Manganese</keyword>
<comment type="catalytic activity">
    <reaction evidence="1 8">
        <text>Release of an N-terminal amino acid, Xaa-|-Yaa-, in which Xaa is preferably Leu, but may be other amino acids including Pro although not Arg or Lys, and Yaa may be Pro. Amino acid amides and methyl esters are also readily hydrolyzed, but rates on arylamides are exceedingly low.</text>
        <dbReference type="EC" id="3.4.11.1"/>
    </reaction>
</comment>
<dbReference type="AlphaFoldDB" id="U2QWM8"/>
<feature type="binding site" evidence="8">
    <location>
        <position position="252"/>
    </location>
    <ligand>
        <name>Mn(2+)</name>
        <dbReference type="ChEBI" id="CHEBI:29035"/>
        <label>2</label>
    </ligand>
</feature>
<dbReference type="eggNOG" id="COG0260">
    <property type="taxonomic scope" value="Bacteria"/>
</dbReference>
<reference evidence="10 11" key="1">
    <citation type="submission" date="2013-08" db="EMBL/GenBank/DDBJ databases">
        <authorList>
            <person name="Weinstock G."/>
            <person name="Sodergren E."/>
            <person name="Wylie T."/>
            <person name="Fulton L."/>
            <person name="Fulton R."/>
            <person name="Fronick C."/>
            <person name="O'Laughlin M."/>
            <person name="Godfrey J."/>
            <person name="Miner T."/>
            <person name="Herter B."/>
            <person name="Appelbaum E."/>
            <person name="Cordes M."/>
            <person name="Lek S."/>
            <person name="Wollam A."/>
            <person name="Pepin K.H."/>
            <person name="Palsikar V.B."/>
            <person name="Mitreva M."/>
            <person name="Wilson R.K."/>
        </authorList>
    </citation>
    <scope>NUCLEOTIDE SEQUENCE [LARGE SCALE GENOMIC DNA]</scope>
    <source>
        <strain evidence="10 11">ATCC 700627</strain>
    </source>
</reference>
<feature type="binding site" evidence="8">
    <location>
        <position position="332"/>
    </location>
    <ligand>
        <name>Mn(2+)</name>
        <dbReference type="ChEBI" id="CHEBI:29035"/>
        <label>2</label>
    </ligand>
</feature>
<dbReference type="PANTHER" id="PTHR11963:SF23">
    <property type="entry name" value="CYTOSOL AMINOPEPTIDASE"/>
    <property type="match status" value="1"/>
</dbReference>
<dbReference type="GO" id="GO:0070006">
    <property type="term" value="F:metalloaminopeptidase activity"/>
    <property type="evidence" value="ECO:0007669"/>
    <property type="project" value="InterPro"/>
</dbReference>
<dbReference type="Gene3D" id="3.40.630.10">
    <property type="entry name" value="Zn peptidases"/>
    <property type="match status" value="1"/>
</dbReference>
<sequence>MNIEKIKFNTTDKSGVKVTPVFEDKEYNSELLDYTKGKELFSGKLNEIFNNLPYNGEKEILLGLGKFKELTEDEIREAFFKLVKNLLKVKEYEVNIQIPKIDHLTGNFVVKAAVEGSIHAIYNFDKYKSDREELPVLTINISTEELITTLEKDINEAQDTMEAIFFSRDLVNERAEYLYPETLANIVVEKLEPLGVTVEVYDEKQCEEIGLKGLLAVGRASARKPRFIVMKYLNNADSDEVMGLVGKGVTYDSGGYSIKPTANSMDIMHCDMGGAGTVIGTMHLIAKRKLKTNVIGIVGACENMISGSAYKPGDIVETLSGKTIEVLNTDAEGRITLADSVYYATEKLKVNKVIDLATLTGACLIALGEFYTGAVTNNDNFFNELKIASLKAGERVWQLPVDDSFRKLNKSSVADVKNTGGRLGGTITAGLFIENFVANDIPWIHLDIAGTAYLSNSERYLPKGATGVHVKTLFNLLNK</sequence>
<organism evidence="10 11">
    <name type="scientific">Gemella bergeri ATCC 700627</name>
    <dbReference type="NCBI Taxonomy" id="1321820"/>
    <lineage>
        <taxon>Bacteria</taxon>
        <taxon>Bacillati</taxon>
        <taxon>Bacillota</taxon>
        <taxon>Bacilli</taxon>
        <taxon>Bacillales</taxon>
        <taxon>Gemellaceae</taxon>
        <taxon>Gemella</taxon>
    </lineage>
</organism>
<dbReference type="GO" id="GO:0005737">
    <property type="term" value="C:cytoplasm"/>
    <property type="evidence" value="ECO:0007669"/>
    <property type="project" value="UniProtKB-SubCell"/>
</dbReference>
<feature type="active site" evidence="8">
    <location>
        <position position="259"/>
    </location>
</feature>
<dbReference type="GO" id="GO:0030145">
    <property type="term" value="F:manganese ion binding"/>
    <property type="evidence" value="ECO:0007669"/>
    <property type="project" value="UniProtKB-UniRule"/>
</dbReference>
<dbReference type="Proteomes" id="UP000016637">
    <property type="component" value="Unassembled WGS sequence"/>
</dbReference>
<feature type="binding site" evidence="8">
    <location>
        <position position="271"/>
    </location>
    <ligand>
        <name>Mn(2+)</name>
        <dbReference type="ChEBI" id="CHEBI:29035"/>
        <label>2</label>
    </ligand>
</feature>
<dbReference type="CDD" id="cd00433">
    <property type="entry name" value="Peptidase_M17"/>
    <property type="match status" value="1"/>
</dbReference>
<accession>U2QWM8</accession>
<evidence type="ECO:0000256" key="7">
    <source>
        <dbReference type="ARBA" id="ARBA00049972"/>
    </source>
</evidence>
<comment type="caution">
    <text evidence="10">The sequence shown here is derived from an EMBL/GenBank/DDBJ whole genome shotgun (WGS) entry which is preliminary data.</text>
</comment>
<comment type="similarity">
    <text evidence="3 8">Belongs to the peptidase M17 family.</text>
</comment>
<gene>
    <name evidence="8" type="primary">pepA</name>
    <name evidence="10" type="ORF">HMPREF1983_00041</name>
</gene>
<dbReference type="Gene3D" id="3.40.220.10">
    <property type="entry name" value="Leucine Aminopeptidase, subunit E, domain 1"/>
    <property type="match status" value="1"/>
</dbReference>
<dbReference type="NCBIfam" id="NF002083">
    <property type="entry name" value="PRK00913.3-5"/>
    <property type="match status" value="1"/>
</dbReference>
<evidence type="ECO:0000256" key="6">
    <source>
        <dbReference type="ARBA" id="ARBA00022801"/>
    </source>
</evidence>
<dbReference type="EC" id="3.4.11.10" evidence="8"/>
<feature type="active site" evidence="8">
    <location>
        <position position="334"/>
    </location>
</feature>
<evidence type="ECO:0000256" key="3">
    <source>
        <dbReference type="ARBA" id="ARBA00009528"/>
    </source>
</evidence>
<dbReference type="SUPFAM" id="SSF53187">
    <property type="entry name" value="Zn-dependent exopeptidases"/>
    <property type="match status" value="1"/>
</dbReference>
<protein>
    <recommendedName>
        <fullName evidence="8">Probable cytosol aminopeptidase</fullName>
        <ecNumber evidence="8">3.4.11.1</ecNumber>
    </recommendedName>
    <alternativeName>
        <fullName evidence="8">Leucine aminopeptidase</fullName>
        <shortName evidence="8">LAP</shortName>
        <ecNumber evidence="8">3.4.11.10</ecNumber>
    </alternativeName>
    <alternativeName>
        <fullName evidence="8">Leucyl aminopeptidase</fullName>
    </alternativeName>
</protein>
<feature type="binding site" evidence="8">
    <location>
        <position position="330"/>
    </location>
    <ligand>
        <name>Mn(2+)</name>
        <dbReference type="ChEBI" id="CHEBI:29035"/>
        <label>1</label>
    </ligand>
</feature>
<comment type="function">
    <text evidence="7 8">Presumably involved in the processing and regular turnover of intracellular proteins. Catalyzes the removal of unsubstituted N-terminal amino acids from various peptides.</text>
</comment>
<keyword evidence="8" id="KW-0479">Metal-binding</keyword>
<dbReference type="RefSeq" id="WP_021752648.1">
    <property type="nucleotide sequence ID" value="NZ_KI271814.1"/>
</dbReference>
<feature type="domain" description="Cytosol aminopeptidase" evidence="9">
    <location>
        <begin position="328"/>
        <end position="335"/>
    </location>
</feature>
<dbReference type="SUPFAM" id="SSF52949">
    <property type="entry name" value="Macro domain-like"/>
    <property type="match status" value="1"/>
</dbReference>
<dbReference type="HAMAP" id="MF_00181">
    <property type="entry name" value="Cytosol_peptidase_M17"/>
    <property type="match status" value="1"/>
</dbReference>
<dbReference type="EMBL" id="AWVP01000003">
    <property type="protein sequence ID" value="ERK60619.1"/>
    <property type="molecule type" value="Genomic_DNA"/>
</dbReference>
<evidence type="ECO:0000313" key="10">
    <source>
        <dbReference type="EMBL" id="ERK60619.1"/>
    </source>
</evidence>
<dbReference type="InterPro" id="IPR011356">
    <property type="entry name" value="Leucine_aapep/pepB"/>
</dbReference>
<feature type="binding site" evidence="8">
    <location>
        <position position="252"/>
    </location>
    <ligand>
        <name>Mn(2+)</name>
        <dbReference type="ChEBI" id="CHEBI:29035"/>
        <label>1</label>
    </ligand>
</feature>
<dbReference type="InterPro" id="IPR000819">
    <property type="entry name" value="Peptidase_M17_C"/>
</dbReference>
<dbReference type="PROSITE" id="PS00631">
    <property type="entry name" value="CYTOSOL_AP"/>
    <property type="match status" value="1"/>
</dbReference>
<comment type="subcellular location">
    <subcellularLocation>
        <location evidence="8">Cytoplasm</location>
    </subcellularLocation>
</comment>
<dbReference type="NCBIfam" id="NF002073">
    <property type="entry name" value="PRK00913.1-2"/>
    <property type="match status" value="1"/>
</dbReference>
<dbReference type="PANTHER" id="PTHR11963">
    <property type="entry name" value="LEUCINE AMINOPEPTIDASE-RELATED"/>
    <property type="match status" value="1"/>
</dbReference>
<dbReference type="EC" id="3.4.11.1" evidence="8"/>
<evidence type="ECO:0000256" key="5">
    <source>
        <dbReference type="ARBA" id="ARBA00022670"/>
    </source>
</evidence>
<evidence type="ECO:0000313" key="11">
    <source>
        <dbReference type="Proteomes" id="UP000016637"/>
    </source>
</evidence>
<dbReference type="InterPro" id="IPR043472">
    <property type="entry name" value="Macro_dom-like"/>
</dbReference>
<dbReference type="Pfam" id="PF02789">
    <property type="entry name" value="Peptidase_M17_N"/>
    <property type="match status" value="1"/>
</dbReference>
<feature type="binding site" evidence="8">
    <location>
        <position position="332"/>
    </location>
    <ligand>
        <name>Mn(2+)</name>
        <dbReference type="ChEBI" id="CHEBI:29035"/>
        <label>1</label>
    </ligand>
</feature>
<evidence type="ECO:0000259" key="9">
    <source>
        <dbReference type="PROSITE" id="PS00631"/>
    </source>
</evidence>
<dbReference type="GO" id="GO:0006508">
    <property type="term" value="P:proteolysis"/>
    <property type="evidence" value="ECO:0007669"/>
    <property type="project" value="UniProtKB-KW"/>
</dbReference>
<keyword evidence="11" id="KW-1185">Reference proteome</keyword>
<comment type="cofactor">
    <cofactor evidence="8">
        <name>Mn(2+)</name>
        <dbReference type="ChEBI" id="CHEBI:29035"/>
    </cofactor>
    <text evidence="8">Binds 2 manganese ions per subunit.</text>
</comment>
<dbReference type="Pfam" id="PF00883">
    <property type="entry name" value="Peptidase_M17"/>
    <property type="match status" value="1"/>
</dbReference>
<evidence type="ECO:0000256" key="8">
    <source>
        <dbReference type="HAMAP-Rule" id="MF_00181"/>
    </source>
</evidence>
<evidence type="ECO:0000256" key="2">
    <source>
        <dbReference type="ARBA" id="ARBA00000967"/>
    </source>
</evidence>
<dbReference type="PATRIC" id="fig|1321820.3.peg.41"/>
<dbReference type="PRINTS" id="PR00481">
    <property type="entry name" value="LAMNOPPTDASE"/>
</dbReference>
<comment type="catalytic activity">
    <reaction evidence="2 8">
        <text>Release of an N-terminal amino acid, preferentially leucine, but not glutamic or aspartic acids.</text>
        <dbReference type="EC" id="3.4.11.10"/>
    </reaction>
</comment>
<keyword evidence="4 8" id="KW-0031">Aminopeptidase</keyword>
<dbReference type="InterPro" id="IPR023042">
    <property type="entry name" value="Peptidase_M17_leu_NH2_pept"/>
</dbReference>
<name>U2QWM8_9BACL</name>
<dbReference type="HOGENOM" id="CLU_013734_6_0_9"/>
<feature type="binding site" evidence="8">
    <location>
        <position position="247"/>
    </location>
    <ligand>
        <name>Mn(2+)</name>
        <dbReference type="ChEBI" id="CHEBI:29035"/>
        <label>2</label>
    </ligand>
</feature>
<proteinExistence type="inferred from homology"/>
<evidence type="ECO:0000256" key="1">
    <source>
        <dbReference type="ARBA" id="ARBA00000135"/>
    </source>
</evidence>
<keyword evidence="8" id="KW-0963">Cytoplasm</keyword>